<comment type="caution">
    <text evidence="13">The sequence shown here is derived from an EMBL/GenBank/DDBJ whole genome shotgun (WGS) entry which is preliminary data.</text>
</comment>
<evidence type="ECO:0000256" key="8">
    <source>
        <dbReference type="ARBA" id="ARBA00023049"/>
    </source>
</evidence>
<comment type="similarity">
    <text evidence="2">Belongs to the peptidase M43B family.</text>
</comment>
<keyword evidence="5 11" id="KW-0732">Signal</keyword>
<evidence type="ECO:0000256" key="5">
    <source>
        <dbReference type="ARBA" id="ARBA00022729"/>
    </source>
</evidence>
<sequence length="317" mass="35622">MLPRQFIISVALLARAAWAAPRLLNTSVLVLDNGLPPMDLLQPSEDLIAAHMELAEEERLYKRNLDTFAPLDVEVYMHVITRTVEGQQNATTEILAAMMQKMNDVFAPGKISFHLIGTRYLVHERWAQGYEEDEMKAQLRKGTMRTLNLYLVESLQPDPRAPWFVPYGDASCPDELKRKGLAQDGVTIAIETLPGGRATQRNRGGTCLHKLGVWFGLTHTFRFTCDGPGDFVDDTPAELGPSSSCEIRDSCPDQPGKDPIHNFMDWSPDECLKEFTPGQFTRMHSLWNKFRAVDDEPSATREQEPAIPEVANGINRL</sequence>
<evidence type="ECO:0000313" key="14">
    <source>
        <dbReference type="Proteomes" id="UP000078544"/>
    </source>
</evidence>
<keyword evidence="9" id="KW-1015">Disulfide bond</keyword>
<dbReference type="InterPro" id="IPR008754">
    <property type="entry name" value="Peptidase_M43"/>
</dbReference>
<feature type="domain" description="Peptidase M43 pregnancy-associated plasma-A" evidence="12">
    <location>
        <begin position="198"/>
        <end position="285"/>
    </location>
</feature>
<keyword evidence="3" id="KW-0645">Protease</keyword>
<dbReference type="AlphaFoldDB" id="A0A168B2T9"/>
<name>A0A168B2T9_9HYPO</name>
<dbReference type="Proteomes" id="UP000078544">
    <property type="component" value="Unassembled WGS sequence"/>
</dbReference>
<accession>A0A168B2T9</accession>
<keyword evidence="8" id="KW-0482">Metalloprotease</keyword>
<feature type="signal peptide" evidence="11">
    <location>
        <begin position="1"/>
        <end position="19"/>
    </location>
</feature>
<reference evidence="13 14" key="1">
    <citation type="journal article" date="2016" name="Genome Biol. Evol.">
        <title>Divergent and convergent evolution of fungal pathogenicity.</title>
        <authorList>
            <person name="Shang Y."/>
            <person name="Xiao G."/>
            <person name="Zheng P."/>
            <person name="Cen K."/>
            <person name="Zhan S."/>
            <person name="Wang C."/>
        </authorList>
    </citation>
    <scope>NUCLEOTIDE SEQUENCE [LARGE SCALE GENOMIC DNA]</scope>
    <source>
        <strain evidence="13 14">RCEF 2490</strain>
    </source>
</reference>
<comment type="function">
    <text evidence="1">Secreted metalloproteinase that allows assimilation of proteinaceous substrates.</text>
</comment>
<evidence type="ECO:0000256" key="11">
    <source>
        <dbReference type="SAM" id="SignalP"/>
    </source>
</evidence>
<dbReference type="PANTHER" id="PTHR47466:SF1">
    <property type="entry name" value="METALLOPROTEASE MEP1 (AFU_ORTHOLOGUE AFUA_1G07730)-RELATED"/>
    <property type="match status" value="1"/>
</dbReference>
<evidence type="ECO:0000256" key="1">
    <source>
        <dbReference type="ARBA" id="ARBA00003174"/>
    </source>
</evidence>
<evidence type="ECO:0000313" key="13">
    <source>
        <dbReference type="EMBL" id="KZZ94714.1"/>
    </source>
</evidence>
<keyword evidence="4" id="KW-0479">Metal-binding</keyword>
<evidence type="ECO:0000256" key="3">
    <source>
        <dbReference type="ARBA" id="ARBA00022670"/>
    </source>
</evidence>
<dbReference type="SUPFAM" id="SSF55486">
    <property type="entry name" value="Metalloproteases ('zincins'), catalytic domain"/>
    <property type="match status" value="1"/>
</dbReference>
<evidence type="ECO:0000259" key="12">
    <source>
        <dbReference type="Pfam" id="PF05572"/>
    </source>
</evidence>
<feature type="chain" id="PRO_5007895517" evidence="11">
    <location>
        <begin position="20"/>
        <end position="317"/>
    </location>
</feature>
<gene>
    <name evidence="13" type="ORF">AAL_04825</name>
</gene>
<evidence type="ECO:0000256" key="6">
    <source>
        <dbReference type="ARBA" id="ARBA00022801"/>
    </source>
</evidence>
<proteinExistence type="inferred from homology"/>
<dbReference type="InterPro" id="IPR024079">
    <property type="entry name" value="MetalloPept_cat_dom_sf"/>
</dbReference>
<dbReference type="Gene3D" id="3.40.390.10">
    <property type="entry name" value="Collagenase (Catalytic Domain)"/>
    <property type="match status" value="1"/>
</dbReference>
<dbReference type="EMBL" id="AZGY01000010">
    <property type="protein sequence ID" value="KZZ94714.1"/>
    <property type="molecule type" value="Genomic_DNA"/>
</dbReference>
<evidence type="ECO:0000256" key="7">
    <source>
        <dbReference type="ARBA" id="ARBA00022833"/>
    </source>
</evidence>
<keyword evidence="14" id="KW-1185">Reference proteome</keyword>
<organism evidence="13 14">
    <name type="scientific">Moelleriella libera RCEF 2490</name>
    <dbReference type="NCBI Taxonomy" id="1081109"/>
    <lineage>
        <taxon>Eukaryota</taxon>
        <taxon>Fungi</taxon>
        <taxon>Dikarya</taxon>
        <taxon>Ascomycota</taxon>
        <taxon>Pezizomycotina</taxon>
        <taxon>Sordariomycetes</taxon>
        <taxon>Hypocreomycetidae</taxon>
        <taxon>Hypocreales</taxon>
        <taxon>Clavicipitaceae</taxon>
        <taxon>Moelleriella</taxon>
    </lineage>
</organism>
<dbReference type="PANTHER" id="PTHR47466">
    <property type="match status" value="1"/>
</dbReference>
<dbReference type="Pfam" id="PF05572">
    <property type="entry name" value="Peptidase_M43"/>
    <property type="match status" value="1"/>
</dbReference>
<keyword evidence="7" id="KW-0862">Zinc</keyword>
<dbReference type="GO" id="GO:0006508">
    <property type="term" value="P:proteolysis"/>
    <property type="evidence" value="ECO:0007669"/>
    <property type="project" value="UniProtKB-KW"/>
</dbReference>
<dbReference type="OrthoDB" id="536211at2759"/>
<protein>
    <submittedName>
        <fullName evidence="13">Peptidase M43, pregnancy-associated plasma-A</fullName>
    </submittedName>
</protein>
<dbReference type="GO" id="GO:0046872">
    <property type="term" value="F:metal ion binding"/>
    <property type="evidence" value="ECO:0007669"/>
    <property type="project" value="UniProtKB-KW"/>
</dbReference>
<evidence type="ECO:0000256" key="10">
    <source>
        <dbReference type="SAM" id="MobiDB-lite"/>
    </source>
</evidence>
<evidence type="ECO:0000256" key="2">
    <source>
        <dbReference type="ARBA" id="ARBA00008721"/>
    </source>
</evidence>
<dbReference type="GO" id="GO:0008237">
    <property type="term" value="F:metallopeptidase activity"/>
    <property type="evidence" value="ECO:0007669"/>
    <property type="project" value="UniProtKB-KW"/>
</dbReference>
<evidence type="ECO:0000256" key="9">
    <source>
        <dbReference type="ARBA" id="ARBA00023157"/>
    </source>
</evidence>
<keyword evidence="6" id="KW-0378">Hydrolase</keyword>
<evidence type="ECO:0000256" key="4">
    <source>
        <dbReference type="ARBA" id="ARBA00022723"/>
    </source>
</evidence>
<dbReference type="CDD" id="cd04275">
    <property type="entry name" value="ZnMc_pappalysin_like"/>
    <property type="match status" value="1"/>
</dbReference>
<feature type="region of interest" description="Disordered" evidence="10">
    <location>
        <begin position="296"/>
        <end position="317"/>
    </location>
</feature>